<dbReference type="Pfam" id="PF13370">
    <property type="entry name" value="Fer4_13"/>
    <property type="match status" value="1"/>
</dbReference>
<organism evidence="8 9">
    <name type="scientific">Merdimmobilis hominis</name>
    <dbReference type="NCBI Taxonomy" id="2897707"/>
    <lineage>
        <taxon>Bacteria</taxon>
        <taxon>Bacillati</taxon>
        <taxon>Bacillota</taxon>
        <taxon>Clostridia</taxon>
        <taxon>Eubacteriales</taxon>
        <taxon>Oscillospiraceae</taxon>
        <taxon>Merdimmobilis</taxon>
    </lineage>
</organism>
<keyword evidence="5 6" id="KW-0411">Iron-sulfur</keyword>
<evidence type="ECO:0000256" key="1">
    <source>
        <dbReference type="ARBA" id="ARBA00022448"/>
    </source>
</evidence>
<protein>
    <recommendedName>
        <fullName evidence="6">Ferredoxin</fullName>
    </recommendedName>
</protein>
<evidence type="ECO:0000256" key="5">
    <source>
        <dbReference type="ARBA" id="ARBA00023014"/>
    </source>
</evidence>
<sequence>MKAVVDQDVCIGCGLCCGICDAVFSMNDDGKAEACQSASEENHSDVQSAIDSCPVSAISWKD</sequence>
<dbReference type="InterPro" id="IPR001080">
    <property type="entry name" value="3Fe4S_ferredoxin"/>
</dbReference>
<accession>A0A938X7G9</accession>
<name>A0A938X7G9_9FIRM</name>
<keyword evidence="9" id="KW-1185">Reference proteome</keyword>
<dbReference type="PRINTS" id="PR00352">
    <property type="entry name" value="3FE4SFRDOXIN"/>
</dbReference>
<reference evidence="8" key="2">
    <citation type="journal article" date="2021" name="Sci. Rep.">
        <title>The distribution of antibiotic resistance genes in chicken gut microbiota commensals.</title>
        <authorList>
            <person name="Juricova H."/>
            <person name="Matiasovicova J."/>
            <person name="Kubasova T."/>
            <person name="Cejkova D."/>
            <person name="Rychlik I."/>
        </authorList>
    </citation>
    <scope>NUCLEOTIDE SEQUENCE</scope>
    <source>
        <strain evidence="8">An559</strain>
    </source>
</reference>
<keyword evidence="4 6" id="KW-0408">Iron</keyword>
<feature type="domain" description="4Fe-4S ferredoxin-type" evidence="7">
    <location>
        <begin position="1"/>
        <end position="29"/>
    </location>
</feature>
<evidence type="ECO:0000256" key="6">
    <source>
        <dbReference type="RuleBase" id="RU368020"/>
    </source>
</evidence>
<evidence type="ECO:0000256" key="2">
    <source>
        <dbReference type="ARBA" id="ARBA00022723"/>
    </source>
</evidence>
<evidence type="ECO:0000259" key="7">
    <source>
        <dbReference type="PROSITE" id="PS51379"/>
    </source>
</evidence>
<dbReference type="GO" id="GO:0051536">
    <property type="term" value="F:iron-sulfur cluster binding"/>
    <property type="evidence" value="ECO:0007669"/>
    <property type="project" value="UniProtKB-KW"/>
</dbReference>
<evidence type="ECO:0000256" key="3">
    <source>
        <dbReference type="ARBA" id="ARBA00022982"/>
    </source>
</evidence>
<dbReference type="AlphaFoldDB" id="A0A938X7G9"/>
<dbReference type="PANTHER" id="PTHR36923:SF3">
    <property type="entry name" value="FERREDOXIN"/>
    <property type="match status" value="1"/>
</dbReference>
<evidence type="ECO:0000313" key="8">
    <source>
        <dbReference type="EMBL" id="MBM6920550.1"/>
    </source>
</evidence>
<dbReference type="EMBL" id="JACJKY010000006">
    <property type="protein sequence ID" value="MBM6920550.1"/>
    <property type="molecule type" value="Genomic_DNA"/>
</dbReference>
<dbReference type="Gene3D" id="3.30.70.20">
    <property type="match status" value="1"/>
</dbReference>
<dbReference type="PANTHER" id="PTHR36923">
    <property type="entry name" value="FERREDOXIN"/>
    <property type="match status" value="1"/>
</dbReference>
<evidence type="ECO:0000256" key="4">
    <source>
        <dbReference type="ARBA" id="ARBA00023004"/>
    </source>
</evidence>
<proteinExistence type="predicted"/>
<keyword evidence="3 6" id="KW-0249">Electron transport</keyword>
<keyword evidence="1 6" id="KW-0813">Transport</keyword>
<dbReference type="InterPro" id="IPR051269">
    <property type="entry name" value="Fe-S_cluster_ET"/>
</dbReference>
<dbReference type="SUPFAM" id="SSF54862">
    <property type="entry name" value="4Fe-4S ferredoxins"/>
    <property type="match status" value="1"/>
</dbReference>
<comment type="caution">
    <text evidence="8">The sequence shown here is derived from an EMBL/GenBank/DDBJ whole genome shotgun (WGS) entry which is preliminary data.</text>
</comment>
<gene>
    <name evidence="8" type="ORF">H6A12_05190</name>
</gene>
<comment type="function">
    <text evidence="6">Ferredoxins are iron-sulfur proteins that transfer electrons in a wide variety of metabolic reactions.</text>
</comment>
<evidence type="ECO:0000313" key="9">
    <source>
        <dbReference type="Proteomes" id="UP000774750"/>
    </source>
</evidence>
<dbReference type="GO" id="GO:0009055">
    <property type="term" value="F:electron transfer activity"/>
    <property type="evidence" value="ECO:0007669"/>
    <property type="project" value="UniProtKB-UniRule"/>
</dbReference>
<dbReference type="InterPro" id="IPR017896">
    <property type="entry name" value="4Fe4S_Fe-S-bd"/>
</dbReference>
<keyword evidence="2 6" id="KW-0479">Metal-binding</keyword>
<reference evidence="8" key="1">
    <citation type="submission" date="2020-08" db="EMBL/GenBank/DDBJ databases">
        <authorList>
            <person name="Cejkova D."/>
            <person name="Kubasova T."/>
            <person name="Jahodarova E."/>
            <person name="Rychlik I."/>
        </authorList>
    </citation>
    <scope>NUCLEOTIDE SEQUENCE</scope>
    <source>
        <strain evidence="8">An559</strain>
    </source>
</reference>
<dbReference type="PROSITE" id="PS51379">
    <property type="entry name" value="4FE4S_FER_2"/>
    <property type="match status" value="1"/>
</dbReference>
<dbReference type="GO" id="GO:0005506">
    <property type="term" value="F:iron ion binding"/>
    <property type="evidence" value="ECO:0007669"/>
    <property type="project" value="UniProtKB-UniRule"/>
</dbReference>
<dbReference type="Proteomes" id="UP000774750">
    <property type="component" value="Unassembled WGS sequence"/>
</dbReference>
<dbReference type="RefSeq" id="WP_204445540.1">
    <property type="nucleotide sequence ID" value="NZ_JACJKY010000006.1"/>
</dbReference>